<keyword evidence="10" id="KW-0413">Isomerase</keyword>
<evidence type="ECO:0000256" key="4">
    <source>
        <dbReference type="ARBA" id="ARBA00022857"/>
    </source>
</evidence>
<keyword evidence="4" id="KW-0521">NADP</keyword>
<dbReference type="Pfam" id="PF13685">
    <property type="entry name" value="Fe-ADH_2"/>
    <property type="match status" value="1"/>
</dbReference>
<keyword evidence="8" id="KW-0594">Phospholipid biosynthesis</keyword>
<dbReference type="GO" id="GO:0042286">
    <property type="term" value="F:glutamate-1-semialdehyde 2,1-aminomutase activity"/>
    <property type="evidence" value="ECO:0007669"/>
    <property type="project" value="UniProtKB-EC"/>
</dbReference>
<keyword evidence="7" id="KW-0443">Lipid metabolism</keyword>
<dbReference type="PANTHER" id="PTHR43616">
    <property type="entry name" value="GLYCEROL DEHYDROGENASE"/>
    <property type="match status" value="1"/>
</dbReference>
<evidence type="ECO:0000313" key="11">
    <source>
        <dbReference type="Proteomes" id="UP000002016"/>
    </source>
</evidence>
<dbReference type="AlphaFoldDB" id="A8F7E5"/>
<proteinExistence type="predicted"/>
<dbReference type="InterPro" id="IPR016205">
    <property type="entry name" value="Glycerol_DH"/>
</dbReference>
<dbReference type="Gene3D" id="1.20.1090.10">
    <property type="entry name" value="Dehydroquinate synthase-like - alpha domain"/>
    <property type="match status" value="1"/>
</dbReference>
<dbReference type="EC" id="5.4.3.8" evidence="10"/>
<dbReference type="GO" id="GO:0008654">
    <property type="term" value="P:phospholipid biosynthetic process"/>
    <property type="evidence" value="ECO:0007669"/>
    <property type="project" value="UniProtKB-KW"/>
</dbReference>
<reference evidence="10 11" key="1">
    <citation type="submission" date="2007-08" db="EMBL/GenBank/DDBJ databases">
        <title>Complete sequence of Thermotoga lettingae TMO.</title>
        <authorList>
            <consortium name="US DOE Joint Genome Institute"/>
            <person name="Copeland A."/>
            <person name="Lucas S."/>
            <person name="Lapidus A."/>
            <person name="Barry K."/>
            <person name="Glavina del Rio T."/>
            <person name="Dalin E."/>
            <person name="Tice H."/>
            <person name="Pitluck S."/>
            <person name="Foster B."/>
            <person name="Bruce D."/>
            <person name="Schmutz J."/>
            <person name="Larimer F."/>
            <person name="Land M."/>
            <person name="Hauser L."/>
            <person name="Kyrpides N."/>
            <person name="Mikhailova N."/>
            <person name="Nelson K."/>
            <person name="Gogarten J.P."/>
            <person name="Noll K."/>
            <person name="Richardson P."/>
        </authorList>
    </citation>
    <scope>NUCLEOTIDE SEQUENCE [LARGE SCALE GENOMIC DNA]</scope>
    <source>
        <strain evidence="11">ATCC BAA-301 / DSM 14385 / NBRC 107922 / TMO</strain>
    </source>
</reference>
<evidence type="ECO:0000256" key="8">
    <source>
        <dbReference type="ARBA" id="ARBA00023209"/>
    </source>
</evidence>
<dbReference type="GO" id="GO:0016614">
    <property type="term" value="F:oxidoreductase activity, acting on CH-OH group of donors"/>
    <property type="evidence" value="ECO:0007669"/>
    <property type="project" value="InterPro"/>
</dbReference>
<dbReference type="eggNOG" id="COG0371">
    <property type="taxonomic scope" value="Bacteria"/>
</dbReference>
<evidence type="ECO:0000256" key="3">
    <source>
        <dbReference type="ARBA" id="ARBA00022723"/>
    </source>
</evidence>
<sequence length="410" mass="46214">MLELLGKKIQCNCGKIHTIPSVNIVWDRFSNTYFSNKKSLFVADENTANLSNLSGKNVLTLTDPRRVTATVENVDKVLKILGNEDMIVSIGSGSLTDIAKYAAYLSKKEFSCVPTAPSVDGYTSSAAPLMVNGIKQTLDAKTPRTIILDIDILRNCPLDLLRAGIGDISAKVIARFDWLLSHHITGEYICDFFWNNLEDVLFELLKDVNNIFQREKNFVSKLMTAQLISGLNITVAGNSRPASGSEHLISHFLEMVYEARGELPLFHGLQVAMGTYISLHAYEILFEDIPLEKSSDNLEEKKRSLIQLFGPKKAENFLRIYRNKNMVKIANLNKIKKSLEKTYLRFSPLLKNVCKVIDVGELFKNYSRDVIKQAINLSNMLRERYTVLDFLDSSGILKSFSDWIVEKAGR</sequence>
<evidence type="ECO:0000256" key="2">
    <source>
        <dbReference type="ARBA" id="ARBA00022516"/>
    </source>
</evidence>
<keyword evidence="11" id="KW-1185">Reference proteome</keyword>
<evidence type="ECO:0000256" key="9">
    <source>
        <dbReference type="ARBA" id="ARBA00023264"/>
    </source>
</evidence>
<dbReference type="GO" id="GO:0005829">
    <property type="term" value="C:cytosol"/>
    <property type="evidence" value="ECO:0007669"/>
    <property type="project" value="TreeGrafter"/>
</dbReference>
<keyword evidence="2" id="KW-0444">Lipid biosynthesis</keyword>
<evidence type="ECO:0000256" key="6">
    <source>
        <dbReference type="ARBA" id="ARBA00023027"/>
    </source>
</evidence>
<dbReference type="RefSeq" id="WP_012003555.1">
    <property type="nucleotide sequence ID" value="NZ_BSDV01000001.1"/>
</dbReference>
<protein>
    <submittedName>
        <fullName evidence="10">Glutamate-1-semialdehyde 2,1-aminomutase</fullName>
        <ecNumber evidence="10">5.4.3.8</ecNumber>
    </submittedName>
</protein>
<dbReference type="CDD" id="cd08175">
    <property type="entry name" value="G1PDH"/>
    <property type="match status" value="1"/>
</dbReference>
<keyword evidence="5" id="KW-0560">Oxidoreductase</keyword>
<dbReference type="Gene3D" id="3.40.50.1970">
    <property type="match status" value="1"/>
</dbReference>
<keyword evidence="9" id="KW-1208">Phospholipid metabolism</keyword>
<evidence type="ECO:0000256" key="5">
    <source>
        <dbReference type="ARBA" id="ARBA00023002"/>
    </source>
</evidence>
<dbReference type="PANTHER" id="PTHR43616:SF5">
    <property type="entry name" value="GLYCEROL DEHYDROGENASE 1"/>
    <property type="match status" value="1"/>
</dbReference>
<dbReference type="Proteomes" id="UP000002016">
    <property type="component" value="Chromosome"/>
</dbReference>
<dbReference type="KEGG" id="tle:Tlet_1523"/>
<dbReference type="EMBL" id="CP000812">
    <property type="protein sequence ID" value="ABV34079.1"/>
    <property type="molecule type" value="Genomic_DNA"/>
</dbReference>
<keyword evidence="3" id="KW-0479">Metal-binding</keyword>
<dbReference type="STRING" id="416591.Tlet_1523"/>
<dbReference type="SUPFAM" id="SSF56796">
    <property type="entry name" value="Dehydroquinate synthase-like"/>
    <property type="match status" value="1"/>
</dbReference>
<dbReference type="InterPro" id="IPR032837">
    <property type="entry name" value="G1PDH"/>
</dbReference>
<evidence type="ECO:0000256" key="1">
    <source>
        <dbReference type="ARBA" id="ARBA00022490"/>
    </source>
</evidence>
<accession>A8F7E5</accession>
<keyword evidence="6" id="KW-0520">NAD</keyword>
<reference evidence="10 11" key="2">
    <citation type="journal article" date="2009" name="Proc. Natl. Acad. Sci. U.S.A.">
        <title>On the chimeric nature, thermophilic origin, and phylogenetic placement of the Thermotogales.</title>
        <authorList>
            <person name="Zhaxybayeva O."/>
            <person name="Swithers K.S."/>
            <person name="Lapierre P."/>
            <person name="Fournier G.P."/>
            <person name="Bickhart D.M."/>
            <person name="DeBoy R.T."/>
            <person name="Nelson K.E."/>
            <person name="Nesbo C.L."/>
            <person name="Doolittle W.F."/>
            <person name="Gogarten J.P."/>
            <person name="Noll K.M."/>
        </authorList>
    </citation>
    <scope>NUCLEOTIDE SEQUENCE [LARGE SCALE GENOMIC DNA]</scope>
    <source>
        <strain evidence="11">ATCC BAA-301 / DSM 14385 / NBRC 107922 / TMO</strain>
    </source>
</reference>
<name>A8F7E5_PSELT</name>
<organism evidence="10 11">
    <name type="scientific">Pseudothermotoga lettingae (strain ATCC BAA-301 / DSM 14385 / NBRC 107922 / TMO)</name>
    <name type="common">Thermotoga lettingae</name>
    <dbReference type="NCBI Taxonomy" id="416591"/>
    <lineage>
        <taxon>Bacteria</taxon>
        <taxon>Thermotogati</taxon>
        <taxon>Thermotogota</taxon>
        <taxon>Thermotogae</taxon>
        <taxon>Thermotogales</taxon>
        <taxon>Thermotogaceae</taxon>
        <taxon>Pseudothermotoga</taxon>
    </lineage>
</organism>
<evidence type="ECO:0000256" key="7">
    <source>
        <dbReference type="ARBA" id="ARBA00023098"/>
    </source>
</evidence>
<keyword evidence="1" id="KW-0963">Cytoplasm</keyword>
<evidence type="ECO:0000313" key="10">
    <source>
        <dbReference type="EMBL" id="ABV34079.1"/>
    </source>
</evidence>
<dbReference type="HOGENOM" id="CLU_038362_1_0_0"/>
<dbReference type="GO" id="GO:0046872">
    <property type="term" value="F:metal ion binding"/>
    <property type="evidence" value="ECO:0007669"/>
    <property type="project" value="UniProtKB-KW"/>
</dbReference>
<gene>
    <name evidence="10" type="ordered locus">Tlet_1523</name>
</gene>